<evidence type="ECO:0000313" key="3">
    <source>
        <dbReference type="Proteomes" id="UP000231960"/>
    </source>
</evidence>
<feature type="transmembrane region" description="Helical" evidence="1">
    <location>
        <begin position="6"/>
        <end position="26"/>
    </location>
</feature>
<dbReference type="Proteomes" id="UP000231960">
    <property type="component" value="Unassembled WGS sequence"/>
</dbReference>
<proteinExistence type="predicted"/>
<keyword evidence="1" id="KW-0812">Transmembrane</keyword>
<evidence type="ECO:0000256" key="1">
    <source>
        <dbReference type="SAM" id="Phobius"/>
    </source>
</evidence>
<reference evidence="2 3" key="1">
    <citation type="submission" date="2017-06" db="EMBL/GenBank/DDBJ databases">
        <title>Description of Avrilella dinanensis gen. nov. sp. nov.</title>
        <authorList>
            <person name="Leyer C."/>
            <person name="Sassi M."/>
            <person name="Minet J."/>
            <person name="Kayal S."/>
            <person name="Cattoir V."/>
        </authorList>
    </citation>
    <scope>NUCLEOTIDE SEQUENCE [LARGE SCALE GENOMIC DNA]</scope>
    <source>
        <strain evidence="2 3">UR159</strain>
    </source>
</reference>
<protein>
    <submittedName>
        <fullName evidence="2">Uncharacterized protein</fullName>
    </submittedName>
</protein>
<gene>
    <name evidence="2" type="ORF">CDL10_06240</name>
</gene>
<sequence>MFLSSILQSFLSISQTLYFIFLLYIAQINIKTDAMKNIFLLVGILMLSITSCQKETDDLVESNAIQSNSIEKKSSEVENFRKAINEMNQPKYHPTKEYTEKYGSELSPERKQILLEPAKELIYSTGIDERALQNEANGDINIILNKAFEIYISQTSKK</sequence>
<dbReference type="AlphaFoldDB" id="A0A2M9R5Y9"/>
<dbReference type="EMBL" id="NIPO01000001">
    <property type="protein sequence ID" value="PJR04165.1"/>
    <property type="molecule type" value="Genomic_DNA"/>
</dbReference>
<comment type="caution">
    <text evidence="2">The sequence shown here is derived from an EMBL/GenBank/DDBJ whole genome shotgun (WGS) entry which is preliminary data.</text>
</comment>
<organism evidence="2 3">
    <name type="scientific">Avrilella dinanensis</name>
    <dbReference type="NCBI Taxonomy" id="2008672"/>
    <lineage>
        <taxon>Bacteria</taxon>
        <taxon>Pseudomonadati</taxon>
        <taxon>Bacteroidota</taxon>
        <taxon>Flavobacteriia</taxon>
        <taxon>Flavobacteriales</taxon>
        <taxon>Flavobacteriaceae</taxon>
        <taxon>Avrilella</taxon>
    </lineage>
</organism>
<keyword evidence="3" id="KW-1185">Reference proteome</keyword>
<name>A0A2M9R5Y9_9FLAO</name>
<accession>A0A2M9R5Y9</accession>
<keyword evidence="1" id="KW-1133">Transmembrane helix</keyword>
<evidence type="ECO:0000313" key="2">
    <source>
        <dbReference type="EMBL" id="PJR04165.1"/>
    </source>
</evidence>
<keyword evidence="1" id="KW-0472">Membrane</keyword>